<protein>
    <recommendedName>
        <fullName evidence="3">STAS/SEC14 domain-containing protein</fullName>
    </recommendedName>
</protein>
<organism evidence="1 2">
    <name type="scientific">Mucilaginibacter pedocola</name>
    <dbReference type="NCBI Taxonomy" id="1792845"/>
    <lineage>
        <taxon>Bacteria</taxon>
        <taxon>Pseudomonadati</taxon>
        <taxon>Bacteroidota</taxon>
        <taxon>Sphingobacteriia</taxon>
        <taxon>Sphingobacteriales</taxon>
        <taxon>Sphingobacteriaceae</taxon>
        <taxon>Mucilaginibacter</taxon>
    </lineage>
</organism>
<keyword evidence="2" id="KW-1185">Reference proteome</keyword>
<dbReference type="InterPro" id="IPR036513">
    <property type="entry name" value="STAS_dom_sf"/>
</dbReference>
<dbReference type="Gene3D" id="3.40.50.10600">
    <property type="entry name" value="SpoIIaa-like domains"/>
    <property type="match status" value="1"/>
</dbReference>
<dbReference type="AlphaFoldDB" id="A0A1S9PMS5"/>
<name>A0A1S9PMS5_9SPHI</name>
<dbReference type="InterPro" id="IPR021866">
    <property type="entry name" value="SpoIIAA-like"/>
</dbReference>
<dbReference type="Pfam" id="PF11964">
    <property type="entry name" value="SpoIIAA-like"/>
    <property type="match status" value="1"/>
</dbReference>
<reference evidence="1 2" key="1">
    <citation type="submission" date="2016-07" db="EMBL/GenBank/DDBJ databases">
        <title>Genomic analysis of zinc-resistant bacterium Mucilaginibacter pedocola TBZ30.</title>
        <authorList>
            <person name="Huang J."/>
            <person name="Tang J."/>
        </authorList>
    </citation>
    <scope>NUCLEOTIDE SEQUENCE [LARGE SCALE GENOMIC DNA]</scope>
    <source>
        <strain evidence="1 2">TBZ30</strain>
    </source>
</reference>
<proteinExistence type="predicted"/>
<gene>
    <name evidence="1" type="ORF">BC343_00125</name>
</gene>
<comment type="caution">
    <text evidence="1">The sequence shown here is derived from an EMBL/GenBank/DDBJ whole genome shotgun (WGS) entry which is preliminary data.</text>
</comment>
<dbReference type="InterPro" id="IPR038396">
    <property type="entry name" value="SpoIIAA-like_sf"/>
</dbReference>
<dbReference type="Proteomes" id="UP000189739">
    <property type="component" value="Unassembled WGS sequence"/>
</dbReference>
<evidence type="ECO:0000313" key="1">
    <source>
        <dbReference type="EMBL" id="OOQ62262.1"/>
    </source>
</evidence>
<dbReference type="EMBL" id="MBTF01000001">
    <property type="protein sequence ID" value="OOQ62262.1"/>
    <property type="molecule type" value="Genomic_DNA"/>
</dbReference>
<dbReference type="RefSeq" id="WP_078346460.1">
    <property type="nucleotide sequence ID" value="NZ_MBTF01000001.1"/>
</dbReference>
<accession>A0A1S9PMS5</accession>
<dbReference type="SUPFAM" id="SSF52091">
    <property type="entry name" value="SpoIIaa-like"/>
    <property type="match status" value="1"/>
</dbReference>
<dbReference type="STRING" id="1792845.BC343_00125"/>
<evidence type="ECO:0008006" key="3">
    <source>
        <dbReference type="Google" id="ProtNLM"/>
    </source>
</evidence>
<dbReference type="OrthoDB" id="555504at2"/>
<sequence>MLTKINELPPEVLGVCAAGEVTKEDMETVLLPGLDELVKRTGEIRYLLVLETGVQNFTLAAWWKDMLAGLKHYTHWHRIAVVSDQKAVEWFTDAFQLAIPGKSKGFSPDELKKAEDWVIEE</sequence>
<evidence type="ECO:0000313" key="2">
    <source>
        <dbReference type="Proteomes" id="UP000189739"/>
    </source>
</evidence>